<dbReference type="EMBL" id="JAUTDP010000010">
    <property type="protein sequence ID" value="KAK3395498.1"/>
    <property type="molecule type" value="Genomic_DNA"/>
</dbReference>
<feature type="compositionally biased region" description="Basic residues" evidence="1">
    <location>
        <begin position="170"/>
        <end position="180"/>
    </location>
</feature>
<dbReference type="Proteomes" id="UP001281003">
    <property type="component" value="Unassembled WGS sequence"/>
</dbReference>
<comment type="caution">
    <text evidence="2">The sequence shown here is derived from an EMBL/GenBank/DDBJ whole genome shotgun (WGS) entry which is preliminary data.</text>
</comment>
<feature type="compositionally biased region" description="Pro residues" evidence="1">
    <location>
        <begin position="61"/>
        <end position="70"/>
    </location>
</feature>
<dbReference type="AlphaFoldDB" id="A0AAE0U932"/>
<evidence type="ECO:0000313" key="2">
    <source>
        <dbReference type="EMBL" id="KAK3395498.1"/>
    </source>
</evidence>
<feature type="compositionally biased region" description="Pro residues" evidence="1">
    <location>
        <begin position="30"/>
        <end position="42"/>
    </location>
</feature>
<protein>
    <submittedName>
        <fullName evidence="2">Uncharacterized protein</fullName>
    </submittedName>
</protein>
<feature type="region of interest" description="Disordered" evidence="1">
    <location>
        <begin position="24"/>
        <end position="77"/>
    </location>
</feature>
<feature type="region of interest" description="Disordered" evidence="1">
    <location>
        <begin position="140"/>
        <end position="213"/>
    </location>
</feature>
<reference evidence="2" key="2">
    <citation type="submission" date="2023-07" db="EMBL/GenBank/DDBJ databases">
        <authorList>
            <consortium name="Lawrence Berkeley National Laboratory"/>
            <person name="Haridas S."/>
            <person name="Hensen N."/>
            <person name="Bonometti L."/>
            <person name="Westerberg I."/>
            <person name="Brannstrom I.O."/>
            <person name="Guillou S."/>
            <person name="Cros-Aarteil S."/>
            <person name="Calhoun S."/>
            <person name="Kuo A."/>
            <person name="Mondo S."/>
            <person name="Pangilinan J."/>
            <person name="Riley R."/>
            <person name="LaButti K."/>
            <person name="Andreopoulos B."/>
            <person name="Lipzen A."/>
            <person name="Chen C."/>
            <person name="Yanf M."/>
            <person name="Daum C."/>
            <person name="Ng V."/>
            <person name="Clum A."/>
            <person name="Steindorff A."/>
            <person name="Ohm R."/>
            <person name="Martin F."/>
            <person name="Silar P."/>
            <person name="Natvig D."/>
            <person name="Lalanne C."/>
            <person name="Gautier V."/>
            <person name="Ament-velasquez S.L."/>
            <person name="Kruys A."/>
            <person name="Hutchinson M.I."/>
            <person name="Powell A.J."/>
            <person name="Barry K."/>
            <person name="Miller A.N."/>
            <person name="Grigoriev I.V."/>
            <person name="Debuchy R."/>
            <person name="Gladieux P."/>
            <person name="Thoren M.H."/>
            <person name="Johannesson H."/>
        </authorList>
    </citation>
    <scope>NUCLEOTIDE SEQUENCE</scope>
    <source>
        <strain evidence="2">FGSC 1904</strain>
    </source>
</reference>
<feature type="compositionally biased region" description="Basic and acidic residues" evidence="1">
    <location>
        <begin position="151"/>
        <end position="169"/>
    </location>
</feature>
<accession>A0AAE0U932</accession>
<sequence length="213" mass="23310">MATRFTPINQTTKPTKIRLILSRLPEVSPSSPPMSPLSPPPSWYNDNDMECPHTPTIGSPPMSPLTPPPSWFNDKDMECPHSRILKQSSSLLAPLTDSPIQLKSKRAKRAKRSSLPPVLAGQALAPSALLFPKLSAPALQQNVQPVNRKRRFEEVGTEQVKHDPKAARREPKRARKTKKTTTKDEGTGLLTPVSDASGSPSASTTLDTIRVEV</sequence>
<reference evidence="2" key="1">
    <citation type="journal article" date="2023" name="Mol. Phylogenet. Evol.">
        <title>Genome-scale phylogeny and comparative genomics of the fungal order Sordariales.</title>
        <authorList>
            <person name="Hensen N."/>
            <person name="Bonometti L."/>
            <person name="Westerberg I."/>
            <person name="Brannstrom I.O."/>
            <person name="Guillou S."/>
            <person name="Cros-Aarteil S."/>
            <person name="Calhoun S."/>
            <person name="Haridas S."/>
            <person name="Kuo A."/>
            <person name="Mondo S."/>
            <person name="Pangilinan J."/>
            <person name="Riley R."/>
            <person name="LaButti K."/>
            <person name="Andreopoulos B."/>
            <person name="Lipzen A."/>
            <person name="Chen C."/>
            <person name="Yan M."/>
            <person name="Daum C."/>
            <person name="Ng V."/>
            <person name="Clum A."/>
            <person name="Steindorff A."/>
            <person name="Ohm R.A."/>
            <person name="Martin F."/>
            <person name="Silar P."/>
            <person name="Natvig D.O."/>
            <person name="Lalanne C."/>
            <person name="Gautier V."/>
            <person name="Ament-Velasquez S.L."/>
            <person name="Kruys A."/>
            <person name="Hutchinson M.I."/>
            <person name="Powell A.J."/>
            <person name="Barry K."/>
            <person name="Miller A.N."/>
            <person name="Grigoriev I.V."/>
            <person name="Debuchy R."/>
            <person name="Gladieux P."/>
            <person name="Hiltunen Thoren M."/>
            <person name="Johannesson H."/>
        </authorList>
    </citation>
    <scope>NUCLEOTIDE SEQUENCE</scope>
    <source>
        <strain evidence="2">FGSC 1904</strain>
    </source>
</reference>
<name>A0AAE0U932_SORBR</name>
<gene>
    <name evidence="2" type="ORF">B0T20DRAFT_395381</name>
</gene>
<proteinExistence type="predicted"/>
<evidence type="ECO:0000313" key="3">
    <source>
        <dbReference type="Proteomes" id="UP001281003"/>
    </source>
</evidence>
<evidence type="ECO:0000256" key="1">
    <source>
        <dbReference type="SAM" id="MobiDB-lite"/>
    </source>
</evidence>
<feature type="compositionally biased region" description="Polar residues" evidence="1">
    <location>
        <begin position="194"/>
        <end position="207"/>
    </location>
</feature>
<keyword evidence="3" id="KW-1185">Reference proteome</keyword>
<organism evidence="2 3">
    <name type="scientific">Sordaria brevicollis</name>
    <dbReference type="NCBI Taxonomy" id="83679"/>
    <lineage>
        <taxon>Eukaryota</taxon>
        <taxon>Fungi</taxon>
        <taxon>Dikarya</taxon>
        <taxon>Ascomycota</taxon>
        <taxon>Pezizomycotina</taxon>
        <taxon>Sordariomycetes</taxon>
        <taxon>Sordariomycetidae</taxon>
        <taxon>Sordariales</taxon>
        <taxon>Sordariaceae</taxon>
        <taxon>Sordaria</taxon>
    </lineage>
</organism>